<evidence type="ECO:0000259" key="2">
    <source>
        <dbReference type="PROSITE" id="PS50090"/>
    </source>
</evidence>
<feature type="region of interest" description="Disordered" evidence="1">
    <location>
        <begin position="1"/>
        <end position="54"/>
    </location>
</feature>
<organism evidence="4 5">
    <name type="scientific">Blastomyces percursus</name>
    <dbReference type="NCBI Taxonomy" id="1658174"/>
    <lineage>
        <taxon>Eukaryota</taxon>
        <taxon>Fungi</taxon>
        <taxon>Dikarya</taxon>
        <taxon>Ascomycota</taxon>
        <taxon>Pezizomycotina</taxon>
        <taxon>Eurotiomycetes</taxon>
        <taxon>Eurotiomycetidae</taxon>
        <taxon>Onygenales</taxon>
        <taxon>Ajellomycetaceae</taxon>
        <taxon>Blastomyces</taxon>
    </lineage>
</organism>
<evidence type="ECO:0000313" key="5">
    <source>
        <dbReference type="Proteomes" id="UP000242791"/>
    </source>
</evidence>
<gene>
    <name evidence="4" type="ORF">ACJ73_09778</name>
</gene>
<name>A0A1J9P292_9EURO</name>
<dbReference type="VEuPathDB" id="FungiDB:ACJ73_09778"/>
<dbReference type="CDD" id="cd00167">
    <property type="entry name" value="SANT"/>
    <property type="match status" value="1"/>
</dbReference>
<dbReference type="Pfam" id="PF00249">
    <property type="entry name" value="Myb_DNA-binding"/>
    <property type="match status" value="1"/>
</dbReference>
<feature type="non-terminal residue" evidence="4">
    <location>
        <position position="173"/>
    </location>
</feature>
<keyword evidence="5" id="KW-1185">Reference proteome</keyword>
<accession>A0A1J9P292</accession>
<protein>
    <submittedName>
        <fullName evidence="4">Uncharacterized protein</fullName>
    </submittedName>
</protein>
<comment type="caution">
    <text evidence="4">The sequence shown here is derived from an EMBL/GenBank/DDBJ whole genome shotgun (WGS) entry which is preliminary data.</text>
</comment>
<proteinExistence type="predicted"/>
<feature type="domain" description="HTH myb-type" evidence="3">
    <location>
        <begin position="93"/>
        <end position="146"/>
    </location>
</feature>
<dbReference type="Gene3D" id="1.10.10.60">
    <property type="entry name" value="Homeodomain-like"/>
    <property type="match status" value="1"/>
</dbReference>
<reference evidence="4 5" key="1">
    <citation type="submission" date="2015-08" db="EMBL/GenBank/DDBJ databases">
        <title>Emmonsia species relationships and genome sequence.</title>
        <authorList>
            <person name="Cuomo C.A."/>
            <person name="Schwartz I.S."/>
            <person name="Kenyon C."/>
            <person name="De Hoog G.S."/>
            <person name="Govender N.P."/>
            <person name="Botha A."/>
            <person name="Moreno L."/>
            <person name="De Vries M."/>
            <person name="Munoz J.F."/>
            <person name="Stielow J.B."/>
        </authorList>
    </citation>
    <scope>NUCLEOTIDE SEQUENCE [LARGE SCALE GENOMIC DNA]</scope>
    <source>
        <strain evidence="4 5">EI222</strain>
    </source>
</reference>
<dbReference type="InterPro" id="IPR009057">
    <property type="entry name" value="Homeodomain-like_sf"/>
</dbReference>
<evidence type="ECO:0000313" key="4">
    <source>
        <dbReference type="EMBL" id="OJD10480.1"/>
    </source>
</evidence>
<dbReference type="AlphaFoldDB" id="A0A1J9P292"/>
<evidence type="ECO:0000259" key="3">
    <source>
        <dbReference type="PROSITE" id="PS51294"/>
    </source>
</evidence>
<dbReference type="OrthoDB" id="5371386at2759"/>
<dbReference type="SMART" id="SM00717">
    <property type="entry name" value="SANT"/>
    <property type="match status" value="1"/>
</dbReference>
<dbReference type="Proteomes" id="UP000242791">
    <property type="component" value="Unassembled WGS sequence"/>
</dbReference>
<evidence type="ECO:0000256" key="1">
    <source>
        <dbReference type="SAM" id="MobiDB-lite"/>
    </source>
</evidence>
<dbReference type="SUPFAM" id="SSF46689">
    <property type="entry name" value="Homeodomain-like"/>
    <property type="match status" value="1"/>
</dbReference>
<dbReference type="InterPro" id="IPR017930">
    <property type="entry name" value="Myb_dom"/>
</dbReference>
<dbReference type="InterPro" id="IPR001005">
    <property type="entry name" value="SANT/Myb"/>
</dbReference>
<feature type="domain" description="Myb-like" evidence="2">
    <location>
        <begin position="93"/>
        <end position="142"/>
    </location>
</feature>
<dbReference type="EMBL" id="LGTZ01002981">
    <property type="protein sequence ID" value="OJD10480.1"/>
    <property type="molecule type" value="Genomic_DNA"/>
</dbReference>
<dbReference type="PROSITE" id="PS50090">
    <property type="entry name" value="MYB_LIKE"/>
    <property type="match status" value="1"/>
</dbReference>
<sequence>MKRHLKTICNTSRNPAPSTPTGKKRPAAVVEHEERRSARYSHDNAPATPFSALNLKGDAQDVHLGMTPTIQNLAQNEPMAPDVQSDSPQAPQTPDKKRPKWSSEEDAQIIKLRRSRITWVDISKKIPGRSAASCRLRYKIVLIPHLWFLYKTYLERRSEWSEDRKTNLAGLYE</sequence>
<dbReference type="PROSITE" id="PS51294">
    <property type="entry name" value="HTH_MYB"/>
    <property type="match status" value="1"/>
</dbReference>
<feature type="compositionally biased region" description="Polar residues" evidence="1">
    <location>
        <begin position="8"/>
        <end position="21"/>
    </location>
</feature>
<feature type="region of interest" description="Disordered" evidence="1">
    <location>
        <begin position="67"/>
        <end position="105"/>
    </location>
</feature>
<feature type="compositionally biased region" description="Basic and acidic residues" evidence="1">
    <location>
        <begin position="30"/>
        <end position="42"/>
    </location>
</feature>